<organism evidence="2 6">
    <name type="scientific">Rotaria magnacalcarata</name>
    <dbReference type="NCBI Taxonomy" id="392030"/>
    <lineage>
        <taxon>Eukaryota</taxon>
        <taxon>Metazoa</taxon>
        <taxon>Spiralia</taxon>
        <taxon>Gnathifera</taxon>
        <taxon>Rotifera</taxon>
        <taxon>Eurotatoria</taxon>
        <taxon>Bdelloidea</taxon>
        <taxon>Philodinida</taxon>
        <taxon>Philodinidae</taxon>
        <taxon>Rotaria</taxon>
    </lineage>
</organism>
<name>A0A8S2Y9B8_9BILA</name>
<gene>
    <name evidence="2" type="ORF">BYL167_LOCUS37686</name>
    <name evidence="3" type="ORF">BYL167_LOCUS39420</name>
    <name evidence="4" type="ORF">GIL414_LOCUS49250</name>
    <name evidence="5" type="ORF">GIL414_LOCUS57734</name>
</gene>
<evidence type="ECO:0000313" key="2">
    <source>
        <dbReference type="EMBL" id="CAF4540817.1"/>
    </source>
</evidence>
<reference evidence="2" key="1">
    <citation type="submission" date="2021-02" db="EMBL/GenBank/DDBJ databases">
        <authorList>
            <person name="Nowell W R."/>
        </authorList>
    </citation>
    <scope>NUCLEOTIDE SEQUENCE</scope>
</reference>
<dbReference type="Proteomes" id="UP000681720">
    <property type="component" value="Unassembled WGS sequence"/>
</dbReference>
<dbReference type="Proteomes" id="UP000681967">
    <property type="component" value="Unassembled WGS sequence"/>
</dbReference>
<feature type="non-terminal residue" evidence="2">
    <location>
        <position position="56"/>
    </location>
</feature>
<sequence>DELEQQLEEAINARDREFEANKRLKQEVHDLRQKLELQSSENDENLNGIRRRFQDT</sequence>
<evidence type="ECO:0000256" key="1">
    <source>
        <dbReference type="SAM" id="MobiDB-lite"/>
    </source>
</evidence>
<dbReference type="EMBL" id="CAJOBH010094719">
    <property type="protein sequence ID" value="CAF4583755.1"/>
    <property type="molecule type" value="Genomic_DNA"/>
</dbReference>
<evidence type="ECO:0000313" key="5">
    <source>
        <dbReference type="EMBL" id="CAF5008775.1"/>
    </source>
</evidence>
<dbReference type="AlphaFoldDB" id="A0A8S2Y9B8"/>
<dbReference type="EMBL" id="CAJOBJ010161494">
    <property type="protein sequence ID" value="CAF4847788.1"/>
    <property type="molecule type" value="Genomic_DNA"/>
</dbReference>
<proteinExistence type="predicted"/>
<protein>
    <submittedName>
        <fullName evidence="2">Uncharacterized protein</fullName>
    </submittedName>
</protein>
<accession>A0A8S2Y9B8</accession>
<feature type="non-terminal residue" evidence="2">
    <location>
        <position position="1"/>
    </location>
</feature>
<evidence type="ECO:0000313" key="4">
    <source>
        <dbReference type="EMBL" id="CAF4847788.1"/>
    </source>
</evidence>
<comment type="caution">
    <text evidence="2">The sequence shown here is derived from an EMBL/GenBank/DDBJ whole genome shotgun (WGS) entry which is preliminary data.</text>
</comment>
<dbReference type="EMBL" id="CAJOBH010086012">
    <property type="protein sequence ID" value="CAF4540817.1"/>
    <property type="molecule type" value="Genomic_DNA"/>
</dbReference>
<dbReference type="EMBL" id="CAJOBJ010210227">
    <property type="protein sequence ID" value="CAF5008775.1"/>
    <property type="molecule type" value="Genomic_DNA"/>
</dbReference>
<feature type="region of interest" description="Disordered" evidence="1">
    <location>
        <begin position="37"/>
        <end position="56"/>
    </location>
</feature>
<evidence type="ECO:0000313" key="3">
    <source>
        <dbReference type="EMBL" id="CAF4583755.1"/>
    </source>
</evidence>
<evidence type="ECO:0000313" key="6">
    <source>
        <dbReference type="Proteomes" id="UP000681967"/>
    </source>
</evidence>